<name>D3B7U8_HETP5</name>
<dbReference type="EC" id="2.4.2.-" evidence="1"/>
<evidence type="ECO:0000313" key="4">
    <source>
        <dbReference type="EMBL" id="EFA82841.1"/>
    </source>
</evidence>
<dbReference type="Gene3D" id="3.90.228.10">
    <property type="match status" value="1"/>
</dbReference>
<dbReference type="Proteomes" id="UP000001396">
    <property type="component" value="Unassembled WGS sequence"/>
</dbReference>
<dbReference type="AlphaFoldDB" id="D3B7U8"/>
<dbReference type="PANTHER" id="PTHR45740">
    <property type="entry name" value="POLY [ADP-RIBOSE] POLYMERASE"/>
    <property type="match status" value="1"/>
</dbReference>
<reference evidence="4 5" key="1">
    <citation type="journal article" date="2011" name="Genome Res.">
        <title>Phylogeny-wide analysis of social amoeba genomes highlights ancient origins for complex intercellular communication.</title>
        <authorList>
            <person name="Heidel A.J."/>
            <person name="Lawal H.M."/>
            <person name="Felder M."/>
            <person name="Schilde C."/>
            <person name="Helps N.R."/>
            <person name="Tunggal B."/>
            <person name="Rivero F."/>
            <person name="John U."/>
            <person name="Schleicher M."/>
            <person name="Eichinger L."/>
            <person name="Platzer M."/>
            <person name="Noegel A.A."/>
            <person name="Schaap P."/>
            <person name="Gloeckner G."/>
        </authorList>
    </citation>
    <scope>NUCLEOTIDE SEQUENCE [LARGE SCALE GENOMIC DNA]</scope>
    <source>
        <strain evidence="5">ATCC 26659 / Pp 5 / PN500</strain>
    </source>
</reference>
<feature type="domain" description="PARP catalytic" evidence="3">
    <location>
        <begin position="81"/>
        <end position="291"/>
    </location>
</feature>
<feature type="compositionally biased region" description="Polar residues" evidence="2">
    <location>
        <begin position="328"/>
        <end position="338"/>
    </location>
</feature>
<dbReference type="Pfam" id="PF00644">
    <property type="entry name" value="PARP"/>
    <property type="match status" value="1"/>
</dbReference>
<feature type="compositionally biased region" description="Low complexity" evidence="2">
    <location>
        <begin position="13"/>
        <end position="34"/>
    </location>
</feature>
<organism evidence="4 5">
    <name type="scientific">Heterostelium pallidum (strain ATCC 26659 / Pp 5 / PN500)</name>
    <name type="common">Cellular slime mold</name>
    <name type="synonym">Polysphondylium pallidum</name>
    <dbReference type="NCBI Taxonomy" id="670386"/>
    <lineage>
        <taxon>Eukaryota</taxon>
        <taxon>Amoebozoa</taxon>
        <taxon>Evosea</taxon>
        <taxon>Eumycetozoa</taxon>
        <taxon>Dictyostelia</taxon>
        <taxon>Acytosteliales</taxon>
        <taxon>Acytosteliaceae</taxon>
        <taxon>Heterostelium</taxon>
    </lineage>
</organism>
<dbReference type="GO" id="GO:0003950">
    <property type="term" value="F:NAD+ poly-ADP-ribosyltransferase activity"/>
    <property type="evidence" value="ECO:0007669"/>
    <property type="project" value="UniProtKB-UniRule"/>
</dbReference>
<feature type="region of interest" description="Disordered" evidence="2">
    <location>
        <begin position="1"/>
        <end position="52"/>
    </location>
</feature>
<keyword evidence="1" id="KW-0808">Transferase</keyword>
<dbReference type="InParanoid" id="D3B7U8"/>
<protein>
    <recommendedName>
        <fullName evidence="1">Poly [ADP-ribose] polymerase</fullName>
        <shortName evidence="1">PARP</shortName>
        <ecNumber evidence="1">2.4.2.-</ecNumber>
    </recommendedName>
</protein>
<dbReference type="PROSITE" id="PS51059">
    <property type="entry name" value="PARP_CATALYTIC"/>
    <property type="match status" value="1"/>
</dbReference>
<feature type="compositionally biased region" description="Low complexity" evidence="2">
    <location>
        <begin position="345"/>
        <end position="358"/>
    </location>
</feature>
<accession>D3B7U8</accession>
<evidence type="ECO:0000256" key="2">
    <source>
        <dbReference type="SAM" id="MobiDB-lite"/>
    </source>
</evidence>
<dbReference type="GeneID" id="31360023"/>
<dbReference type="InterPro" id="IPR051712">
    <property type="entry name" value="ARTD-AVP"/>
</dbReference>
<evidence type="ECO:0000259" key="3">
    <source>
        <dbReference type="PROSITE" id="PS51059"/>
    </source>
</evidence>
<keyword evidence="5" id="KW-1185">Reference proteome</keyword>
<dbReference type="EMBL" id="ADBJ01000018">
    <property type="protein sequence ID" value="EFA82841.1"/>
    <property type="molecule type" value="Genomic_DNA"/>
</dbReference>
<feature type="region of interest" description="Disordered" evidence="2">
    <location>
        <begin position="293"/>
        <end position="364"/>
    </location>
</feature>
<dbReference type="GO" id="GO:1990404">
    <property type="term" value="F:NAD+-protein mono-ADP-ribosyltransferase activity"/>
    <property type="evidence" value="ECO:0007669"/>
    <property type="project" value="TreeGrafter"/>
</dbReference>
<gene>
    <name evidence="4" type="ORF">PPL_04536</name>
</gene>
<keyword evidence="1" id="KW-0520">NAD</keyword>
<sequence length="390" mass="44500">MDFILLPKKSENDSTTTTTTTRATDSATSSSSSSRQKRIREKESSFEQLKDDTQRKSIKSTIKTEVVDTLGLEAIAEKHDFPFYWLLPQKEQVRLVEIDRSGTEFYEIHQHFRETLPSFNITKVERVQSKTLWRSYHSKCLELMKRYNASSSVIVESRLYHGTRTHRPSEIYDHPVGFDLSFSNYGSFGKAHYFAMNASYSNGYRHTLSQGNIYQMFYCRVLLGSCAMALSVPFDQMADLTSRGVYDSYKGGDIFTIYENGRAYPEYLITYSDAYTRGMPTSNTSIKSTLSTTSIYRQPPPPPPPPPRTNRQHPPPPPTTAIPLSYPIPTTRNANGTNKFRHFGIDNNSNNSNNNNNDNNEDNEISNIMSLMSNPDFVESQKKILESLKK</sequence>
<evidence type="ECO:0000313" key="5">
    <source>
        <dbReference type="Proteomes" id="UP000001396"/>
    </source>
</evidence>
<feature type="compositionally biased region" description="Basic and acidic residues" evidence="2">
    <location>
        <begin position="40"/>
        <end position="52"/>
    </location>
</feature>
<dbReference type="InterPro" id="IPR012317">
    <property type="entry name" value="Poly(ADP-ribose)pol_cat_dom"/>
</dbReference>
<comment type="caution">
    <text evidence="4">The sequence shown here is derived from an EMBL/GenBank/DDBJ whole genome shotgun (WGS) entry which is preliminary data.</text>
</comment>
<proteinExistence type="predicted"/>
<dbReference type="PANTHER" id="PTHR45740:SF2">
    <property type="entry name" value="POLY [ADP-RIBOSE] POLYMERASE"/>
    <property type="match status" value="1"/>
</dbReference>
<evidence type="ECO:0000256" key="1">
    <source>
        <dbReference type="RuleBase" id="RU362114"/>
    </source>
</evidence>
<dbReference type="RefSeq" id="XP_020434958.1">
    <property type="nucleotide sequence ID" value="XM_020575438.1"/>
</dbReference>
<dbReference type="SUPFAM" id="SSF56399">
    <property type="entry name" value="ADP-ribosylation"/>
    <property type="match status" value="1"/>
</dbReference>
<feature type="compositionally biased region" description="Pro residues" evidence="2">
    <location>
        <begin position="298"/>
        <end position="320"/>
    </location>
</feature>
<keyword evidence="1" id="KW-0328">Glycosyltransferase</keyword>
<dbReference type="GO" id="GO:0005634">
    <property type="term" value="C:nucleus"/>
    <property type="evidence" value="ECO:0007669"/>
    <property type="project" value="TreeGrafter"/>
</dbReference>